<keyword evidence="2" id="KW-1185">Reference proteome</keyword>
<reference evidence="1 2" key="1">
    <citation type="submission" date="2021-11" db="EMBL/GenBank/DDBJ databases">
        <authorList>
            <person name="Lee D.-H."/>
            <person name="Kim S.-B."/>
        </authorList>
    </citation>
    <scope>NUCLEOTIDE SEQUENCE [LARGE SCALE GENOMIC DNA]</scope>
    <source>
        <strain evidence="1 2">KCTC 52223</strain>
    </source>
</reference>
<gene>
    <name evidence="1" type="ORF">LJ725_25870</name>
</gene>
<name>A0ABS8L238_9HYPH</name>
<dbReference type="EMBL" id="JAJISD010000014">
    <property type="protein sequence ID" value="MCC8432418.1"/>
    <property type="molecule type" value="Genomic_DNA"/>
</dbReference>
<sequence length="114" mass="12424">MHRTDMKRPGIRRADIKCAGIKRTDIERADIKSRVPAPASVPASMPAHPLLVEDARDCLGFERQAHFSARAARMATRDMLADRARELGIAERDVERAVDAALAAAAQPAARAAR</sequence>
<organism evidence="1 2">
    <name type="scientific">Reyranella aquatilis</name>
    <dbReference type="NCBI Taxonomy" id="2035356"/>
    <lineage>
        <taxon>Bacteria</taxon>
        <taxon>Pseudomonadati</taxon>
        <taxon>Pseudomonadota</taxon>
        <taxon>Alphaproteobacteria</taxon>
        <taxon>Hyphomicrobiales</taxon>
        <taxon>Reyranellaceae</taxon>
        <taxon>Reyranella</taxon>
    </lineage>
</organism>
<protein>
    <submittedName>
        <fullName evidence="1">Uncharacterized protein</fullName>
    </submittedName>
</protein>
<dbReference type="Proteomes" id="UP001198862">
    <property type="component" value="Unassembled WGS sequence"/>
</dbReference>
<dbReference type="RefSeq" id="WP_230553836.1">
    <property type="nucleotide sequence ID" value="NZ_JAJISD010000014.1"/>
</dbReference>
<comment type="caution">
    <text evidence="1">The sequence shown here is derived from an EMBL/GenBank/DDBJ whole genome shotgun (WGS) entry which is preliminary data.</text>
</comment>
<evidence type="ECO:0000313" key="1">
    <source>
        <dbReference type="EMBL" id="MCC8432418.1"/>
    </source>
</evidence>
<proteinExistence type="predicted"/>
<accession>A0ABS8L238</accession>
<evidence type="ECO:0000313" key="2">
    <source>
        <dbReference type="Proteomes" id="UP001198862"/>
    </source>
</evidence>